<dbReference type="Proteomes" id="UP001153269">
    <property type="component" value="Unassembled WGS sequence"/>
</dbReference>
<protein>
    <submittedName>
        <fullName evidence="2">Uncharacterized protein</fullName>
    </submittedName>
</protein>
<dbReference type="EMBL" id="CADEAL010000296">
    <property type="protein sequence ID" value="CAB1417980.1"/>
    <property type="molecule type" value="Genomic_DNA"/>
</dbReference>
<feature type="compositionally biased region" description="Pro residues" evidence="1">
    <location>
        <begin position="112"/>
        <end position="121"/>
    </location>
</feature>
<comment type="caution">
    <text evidence="2">The sequence shown here is derived from an EMBL/GenBank/DDBJ whole genome shotgun (WGS) entry which is preliminary data.</text>
</comment>
<accession>A0A9N7TRU4</accession>
<sequence length="320" mass="34611">MQSRGSVALSLEDAGPPSCFDHRGMFLRHATPRLPSPLWGPGVTVQRAAAGEEEERKGEQRQLQPAGRGALRLELPGFGRGGSAPGRERWKTGGRLRPNTARVMGSYLQPRGEPPPPPPPAKRSSPETPGSAPRSLSPFFCSGPKVDDKIHNSGKLQIISFSDQPRETSSSVRSDAARVRPSCGWSLARCPCVRSPSPVRTVWNFVSLLPRTPPSAGRPRCAQVSAGETVTLRGETETKCGQPESGARCESVHKTTSEGFWPYDGKKTRLGITRTLGVCRSAKLNNQTIRVLVRETAKNPAVTFTDSEVLCRSARRTAVS</sequence>
<reference evidence="2" key="1">
    <citation type="submission" date="2020-03" db="EMBL/GenBank/DDBJ databases">
        <authorList>
            <person name="Weist P."/>
        </authorList>
    </citation>
    <scope>NUCLEOTIDE SEQUENCE</scope>
</reference>
<evidence type="ECO:0000313" key="3">
    <source>
        <dbReference type="Proteomes" id="UP001153269"/>
    </source>
</evidence>
<feature type="region of interest" description="Disordered" evidence="1">
    <location>
        <begin position="31"/>
        <end position="146"/>
    </location>
</feature>
<name>A0A9N7TRU4_PLEPL</name>
<evidence type="ECO:0000256" key="1">
    <source>
        <dbReference type="SAM" id="MobiDB-lite"/>
    </source>
</evidence>
<gene>
    <name evidence="2" type="ORF">PLEPLA_LOCUS5802</name>
</gene>
<proteinExistence type="predicted"/>
<dbReference type="AlphaFoldDB" id="A0A9N7TRU4"/>
<keyword evidence="3" id="KW-1185">Reference proteome</keyword>
<organism evidence="2 3">
    <name type="scientific">Pleuronectes platessa</name>
    <name type="common">European plaice</name>
    <dbReference type="NCBI Taxonomy" id="8262"/>
    <lineage>
        <taxon>Eukaryota</taxon>
        <taxon>Metazoa</taxon>
        <taxon>Chordata</taxon>
        <taxon>Craniata</taxon>
        <taxon>Vertebrata</taxon>
        <taxon>Euteleostomi</taxon>
        <taxon>Actinopterygii</taxon>
        <taxon>Neopterygii</taxon>
        <taxon>Teleostei</taxon>
        <taxon>Neoteleostei</taxon>
        <taxon>Acanthomorphata</taxon>
        <taxon>Carangaria</taxon>
        <taxon>Pleuronectiformes</taxon>
        <taxon>Pleuronectoidei</taxon>
        <taxon>Pleuronectidae</taxon>
        <taxon>Pleuronectes</taxon>
    </lineage>
</organism>
<evidence type="ECO:0000313" key="2">
    <source>
        <dbReference type="EMBL" id="CAB1417980.1"/>
    </source>
</evidence>